<evidence type="ECO:0000313" key="5">
    <source>
        <dbReference type="Proteomes" id="UP001364890"/>
    </source>
</evidence>
<dbReference type="SUPFAM" id="SSF55785">
    <property type="entry name" value="PYP-like sensor domain (PAS domain)"/>
    <property type="match status" value="2"/>
</dbReference>
<dbReference type="PROSITE" id="PS50887">
    <property type="entry name" value="GGDEF"/>
    <property type="match status" value="1"/>
</dbReference>
<dbReference type="PANTHER" id="PTHR44757">
    <property type="entry name" value="DIGUANYLATE CYCLASE DGCP"/>
    <property type="match status" value="1"/>
</dbReference>
<comment type="caution">
    <text evidence="4">The sequence shown here is derived from an EMBL/GenBank/DDBJ whole genome shotgun (WGS) entry which is preliminary data.</text>
</comment>
<dbReference type="InterPro" id="IPR029787">
    <property type="entry name" value="Nucleotide_cyclase"/>
</dbReference>
<sequence>MAFITSNQFRLLYDLSDDYVFLMRKLDDTFIYECINKKAEEVFSTNPIGKKLEDCLDEYHYMTIINNYKRAFIEKKSIFYQDHFSISNLTHVNETTAIPIFDGEAQYILAVTKKVARSKEMRASTYILESYKKGINEAALVAMTNQNGIIEMVNQVFEDTCQFKQDEIVGKTFRMINSNFHDEKFFKQMWDTVREGSIWRGEIRNRTKSGSFYWVDANVIPIMNEHGEIEKYLTIQFNITDKKRIIDELRNIERTFTLITEYSNDLIAITDEEGYLLYSSPSHETILQYDKEELLGTYYLSLISEDRVEGIRHLPSIDENSIYRTELLMKKKNGNTIWADTSITEVKRNRDEEQEKWFVVVSREITEKRELEDKLKFMAYHDSLTGLPNRRSFHNDLPIALETASGENNIALIYIDGDDFKSVNDKFGHDVGDQFLIRFAEKLQQSVNYQFTCYRLGGDEFVIIVDGVEDYIDGGSDKIMQLIHSIQNTLKIGWSIGEQLFTPTSSIGISIYPHDGKSVDELLDKADQALYAAKKLGKNNFLYTNAVQC</sequence>
<keyword evidence="4" id="KW-0808">Transferase</keyword>
<dbReference type="RefSeq" id="WP_336495782.1">
    <property type="nucleotide sequence ID" value="NZ_JBAWSY010000001.1"/>
</dbReference>
<dbReference type="InterPro" id="IPR035965">
    <property type="entry name" value="PAS-like_dom_sf"/>
</dbReference>
<accession>A0ABU8EZP2</accession>
<dbReference type="NCBIfam" id="TIGR00229">
    <property type="entry name" value="sensory_box"/>
    <property type="match status" value="2"/>
</dbReference>
<reference evidence="4 5" key="1">
    <citation type="submission" date="2024-01" db="EMBL/GenBank/DDBJ databases">
        <title>Seven novel Bacillus-like species.</title>
        <authorList>
            <person name="Liu G."/>
        </authorList>
    </citation>
    <scope>NUCLEOTIDE SEQUENCE [LARGE SCALE GENOMIC DNA]</scope>
    <source>
        <strain evidence="4 5">FJAT-51614</strain>
    </source>
</reference>
<dbReference type="InterPro" id="IPR052155">
    <property type="entry name" value="Biofilm_reg_signaling"/>
</dbReference>
<dbReference type="CDD" id="cd01949">
    <property type="entry name" value="GGDEF"/>
    <property type="match status" value="1"/>
</dbReference>
<keyword evidence="5" id="KW-1185">Reference proteome</keyword>
<feature type="domain" description="PAC" evidence="2">
    <location>
        <begin position="199"/>
        <end position="251"/>
    </location>
</feature>
<evidence type="ECO:0000259" key="3">
    <source>
        <dbReference type="PROSITE" id="PS50887"/>
    </source>
</evidence>
<dbReference type="SMART" id="SM00267">
    <property type="entry name" value="GGDEF"/>
    <property type="match status" value="1"/>
</dbReference>
<dbReference type="Pfam" id="PF13426">
    <property type="entry name" value="PAS_9"/>
    <property type="match status" value="2"/>
</dbReference>
<evidence type="ECO:0000259" key="2">
    <source>
        <dbReference type="PROSITE" id="PS50113"/>
    </source>
</evidence>
<dbReference type="EC" id="2.7.7.65" evidence="4"/>
<dbReference type="InterPro" id="IPR043128">
    <property type="entry name" value="Rev_trsase/Diguanyl_cyclase"/>
</dbReference>
<dbReference type="Pfam" id="PF00990">
    <property type="entry name" value="GGDEF"/>
    <property type="match status" value="1"/>
</dbReference>
<dbReference type="GO" id="GO:0052621">
    <property type="term" value="F:diguanylate cyclase activity"/>
    <property type="evidence" value="ECO:0007669"/>
    <property type="project" value="UniProtKB-EC"/>
</dbReference>
<dbReference type="CDD" id="cd00130">
    <property type="entry name" value="PAS"/>
    <property type="match status" value="2"/>
</dbReference>
<dbReference type="NCBIfam" id="TIGR00254">
    <property type="entry name" value="GGDEF"/>
    <property type="match status" value="1"/>
</dbReference>
<evidence type="ECO:0000313" key="4">
    <source>
        <dbReference type="EMBL" id="MEI4768224.1"/>
    </source>
</evidence>
<feature type="domain" description="GGDEF" evidence="3">
    <location>
        <begin position="408"/>
        <end position="546"/>
    </location>
</feature>
<keyword evidence="4" id="KW-0548">Nucleotidyltransferase</keyword>
<dbReference type="Gene3D" id="3.30.450.20">
    <property type="entry name" value="PAS domain"/>
    <property type="match status" value="2"/>
</dbReference>
<dbReference type="SMART" id="SM00091">
    <property type="entry name" value="PAS"/>
    <property type="match status" value="2"/>
</dbReference>
<dbReference type="Gene3D" id="3.30.70.270">
    <property type="match status" value="1"/>
</dbReference>
<organism evidence="4 5">
    <name type="scientific">Psychrobacillus mangrovi</name>
    <dbReference type="NCBI Taxonomy" id="3117745"/>
    <lineage>
        <taxon>Bacteria</taxon>
        <taxon>Bacillati</taxon>
        <taxon>Bacillota</taxon>
        <taxon>Bacilli</taxon>
        <taxon>Bacillales</taxon>
        <taxon>Bacillaceae</taxon>
        <taxon>Psychrobacillus</taxon>
    </lineage>
</organism>
<dbReference type="InterPro" id="IPR000700">
    <property type="entry name" value="PAS-assoc_C"/>
</dbReference>
<dbReference type="Proteomes" id="UP001364890">
    <property type="component" value="Unassembled WGS sequence"/>
</dbReference>
<gene>
    <name evidence="4" type="ORF">WAX74_00940</name>
</gene>
<dbReference type="PROSITE" id="PS50113">
    <property type="entry name" value="PAC"/>
    <property type="match status" value="2"/>
</dbReference>
<feature type="domain" description="PAC" evidence="2">
    <location>
        <begin position="323"/>
        <end position="377"/>
    </location>
</feature>
<protein>
    <submittedName>
        <fullName evidence="4">Diguanylate cyclase</fullName>
        <ecNumber evidence="4">2.7.7.65</ecNumber>
    </submittedName>
</protein>
<proteinExistence type="predicted"/>
<dbReference type="PANTHER" id="PTHR44757:SF2">
    <property type="entry name" value="BIOFILM ARCHITECTURE MAINTENANCE PROTEIN MBAA"/>
    <property type="match status" value="1"/>
</dbReference>
<name>A0ABU8EZP2_9BACI</name>
<feature type="domain" description="PAS" evidence="1">
    <location>
        <begin position="252"/>
        <end position="312"/>
    </location>
</feature>
<dbReference type="PROSITE" id="PS50112">
    <property type="entry name" value="PAS"/>
    <property type="match status" value="1"/>
</dbReference>
<evidence type="ECO:0000259" key="1">
    <source>
        <dbReference type="PROSITE" id="PS50112"/>
    </source>
</evidence>
<dbReference type="InterPro" id="IPR001610">
    <property type="entry name" value="PAC"/>
</dbReference>
<dbReference type="EMBL" id="JBAWSY010000001">
    <property type="protein sequence ID" value="MEI4768224.1"/>
    <property type="molecule type" value="Genomic_DNA"/>
</dbReference>
<dbReference type="SMART" id="SM00086">
    <property type="entry name" value="PAC"/>
    <property type="match status" value="2"/>
</dbReference>
<dbReference type="InterPro" id="IPR000014">
    <property type="entry name" value="PAS"/>
</dbReference>
<dbReference type="InterPro" id="IPR000160">
    <property type="entry name" value="GGDEF_dom"/>
</dbReference>
<dbReference type="SUPFAM" id="SSF55073">
    <property type="entry name" value="Nucleotide cyclase"/>
    <property type="match status" value="1"/>
</dbReference>